<dbReference type="PRINTS" id="PR00261">
    <property type="entry name" value="LDLRECEPTOR"/>
</dbReference>
<dbReference type="Gene3D" id="1.20.1070.10">
    <property type="entry name" value="Rhodopsin 7-helix transmembrane proteins"/>
    <property type="match status" value="1"/>
</dbReference>
<feature type="transmembrane region" description="Helical" evidence="9">
    <location>
        <begin position="1272"/>
        <end position="1299"/>
    </location>
</feature>
<dbReference type="GO" id="GO:0004930">
    <property type="term" value="F:G protein-coupled receptor activity"/>
    <property type="evidence" value="ECO:0007669"/>
    <property type="project" value="InterPro"/>
</dbReference>
<evidence type="ECO:0000256" key="4">
    <source>
        <dbReference type="ARBA" id="ARBA00022989"/>
    </source>
</evidence>
<dbReference type="CDD" id="cd00054">
    <property type="entry name" value="EGF_CA"/>
    <property type="match status" value="1"/>
</dbReference>
<dbReference type="SUPFAM" id="SSF81321">
    <property type="entry name" value="Family A G protein-coupled receptor-like"/>
    <property type="match status" value="1"/>
</dbReference>
<feature type="transmembrane region" description="Helical" evidence="9">
    <location>
        <begin position="1347"/>
        <end position="1375"/>
    </location>
</feature>
<dbReference type="PROSITE" id="PS50068">
    <property type="entry name" value="LDLRA_2"/>
    <property type="match status" value="3"/>
</dbReference>
<feature type="disulfide bond" evidence="7">
    <location>
        <begin position="806"/>
        <end position="815"/>
    </location>
</feature>
<keyword evidence="3" id="KW-0677">Repeat</keyword>
<comment type="caution">
    <text evidence="7">Lacks conserved residue(s) required for the propagation of feature annotation.</text>
</comment>
<comment type="subcellular location">
    <subcellularLocation>
        <location evidence="1">Membrane</location>
        <topology evidence="1">Single-pass membrane protein</topology>
    </subcellularLocation>
</comment>
<keyword evidence="10" id="KW-0732">Signal</keyword>
<protein>
    <submittedName>
        <fullName evidence="13">Uncharacterized protein</fullName>
    </submittedName>
</protein>
<evidence type="ECO:0000313" key="14">
    <source>
        <dbReference type="Proteomes" id="UP000663855"/>
    </source>
</evidence>
<dbReference type="InterPro" id="IPR036055">
    <property type="entry name" value="LDL_receptor-like_sf"/>
</dbReference>
<feature type="transmembrane region" description="Helical" evidence="9">
    <location>
        <begin position="1529"/>
        <end position="1551"/>
    </location>
</feature>
<evidence type="ECO:0000313" key="13">
    <source>
        <dbReference type="EMBL" id="CAF1308553.1"/>
    </source>
</evidence>
<name>A0A815E9R8_9BILA</name>
<evidence type="ECO:0000256" key="5">
    <source>
        <dbReference type="ARBA" id="ARBA00023136"/>
    </source>
</evidence>
<sequence length="1575" mass="182957">MLLLRISLVFISCISIHSDYSLFHTNIRQLSYLTFDCLYANLIDDGRETGGSYIRNYHLIPYCRRPDNDKELEQEFHLNNENIAQRISFDELRKRNITSEQLLAWRAPIDVAEKYEMNNDSSDIFYQCKSPWFGPLCQYKFGHDASMSFSDIVEATFNNYSEIIKNVTTGSCYRFLDNCNQELWPRCLDWREICDGKADCLHGEDERWCDQLDLTKCSDHEYRCHYGGQCIPAQFFKDSRISIDCLDGSDEQEEHFQFSLLVNPQCTKVQTFQCQERTTRYPFSFSCGDGQYLSSFDLPNLILSCSNYRDIEFSRAILTSLDHISDIDCRDAFLCAMYSNRTQNAGQPSPADIGPFESIIDHVWDEGCQPLSQHCMMEWIVIPENPTMFGFFQFVYLTNRSTSEFQASPAPDFICFDAQRCPVLLTTIASINIINDLTCCHISNLIEYAEYMDFYQLLSELLNFGRKCLKTSVEKSCINASYFHCNESLKCIPYHRVGDGVADCFYFEDEDFNACQLNDSNRFICTSDPNKCLSLVVAGNGMDDCPSGEDEVYTYTFDLVKLVPFPVICNGINDNKDYSLNVQETDEINCEWWPCNNAYTHCDGVLHCLNGVDELNCPNSRCSLNEVECKASSLEVSYCLPHAHLFDKYLDNCNAEATFREVVFYNGTKNISNDYLSWNNSKCLTSEQLCRSSTYSSILTVEPDMCLRECTKINWVCKFCVHFLENIEEPCDLDTRDETRLNIAVFLTSARFGCFPPIMNNRSIPIISKLNQETEIIPKINPTLVSYCHRGITVLHDVNETKVCLCPPNYFGARCQWQNQRISLTLQFIWRNLTSTHVIFQAIIMLIDEYGHVTPNYEQITYMHSRGCDTKFNTYLLYPNRPKNLTHKYSIRIDLFEKTTLNYWASWHFPIKFPFLPVNRIAAQLFIPDTQQKASCSLSCGEHGKCEQYIHQRHSVFFCRCNQGYSGANCEIFHECNCAKDSFCLAPFICVCPLYKFGSRCYLNHSICQLSHNPCQHNGICVPNDDRIDLKGFTCICSQDYSGSRCENINNRIEIYLRDTKIQESSLLFIHFITAFKNVEHQRITFLKKVPYNRHGLTLYVSQPFNILLLQIPNGSYYLGILRETFIPSEHIHTEIKSQQRCLPISKLLNNTIINSGYLNRTKYYPLLCRQNRTMMCFYDNDLICICDLDRFSNCFSFNHTMNYDCQGHNYCENGGQCFQNNETCPTKSTCVCQDCYYGTKCQFSTRGFLFSLDPILGYHVKPNISIKEQPLIIKISIVFSIIIFIFGCTNGLLSVIIFHREKPREVGSGYYLLVSSITSICMFIMLIIKFWQLILSQMFLITSRPFLNFSCLSLDFLLKVFLASSEWLNACVAIERMMSVIVGTRFNKQKSRKLAKSIISSVFIVTIITQIHDPIHRQLIDDIDDDERRIWCLTKYSSSARIYNSFINLFHFLVPFSINVITTLIMIKKIARRRLNIYPQQSYQNHFQRQVYRHQHLLYAPCMLILLSLPRFIISLSKRCMKSAHQPWIFLIGYFVSFIPSMMTFVVFVLPSKNYKSELRSFYEQKFRRFRRNP</sequence>
<evidence type="ECO:0000256" key="10">
    <source>
        <dbReference type="SAM" id="SignalP"/>
    </source>
</evidence>
<feature type="transmembrane region" description="Helical" evidence="9">
    <location>
        <begin position="1447"/>
        <end position="1468"/>
    </location>
</feature>
<evidence type="ECO:0000256" key="9">
    <source>
        <dbReference type="SAM" id="Phobius"/>
    </source>
</evidence>
<evidence type="ECO:0000256" key="7">
    <source>
        <dbReference type="PROSITE-ProRule" id="PRU00076"/>
    </source>
</evidence>
<evidence type="ECO:0000256" key="1">
    <source>
        <dbReference type="ARBA" id="ARBA00004167"/>
    </source>
</evidence>
<keyword evidence="5 9" id="KW-0472">Membrane</keyword>
<feature type="domain" description="EGF-like" evidence="11">
    <location>
        <begin position="932"/>
        <end position="971"/>
    </location>
</feature>
<dbReference type="InterPro" id="IPR050685">
    <property type="entry name" value="LDLR"/>
</dbReference>
<dbReference type="SMART" id="SM00192">
    <property type="entry name" value="LDLa"/>
    <property type="match status" value="5"/>
</dbReference>
<evidence type="ECO:0000259" key="11">
    <source>
        <dbReference type="PROSITE" id="PS50026"/>
    </source>
</evidence>
<dbReference type="Pfam" id="PF00001">
    <property type="entry name" value="7tm_1"/>
    <property type="match status" value="1"/>
</dbReference>
<keyword evidence="4 9" id="KW-1133">Transmembrane helix</keyword>
<feature type="transmembrane region" description="Helical" evidence="9">
    <location>
        <begin position="1311"/>
        <end position="1335"/>
    </location>
</feature>
<organism evidence="13 14">
    <name type="scientific">Rotaria magnacalcarata</name>
    <dbReference type="NCBI Taxonomy" id="392030"/>
    <lineage>
        <taxon>Eukaryota</taxon>
        <taxon>Metazoa</taxon>
        <taxon>Spiralia</taxon>
        <taxon>Gnathifera</taxon>
        <taxon>Rotifera</taxon>
        <taxon>Eurotatoria</taxon>
        <taxon>Bdelloidea</taxon>
        <taxon>Philodinida</taxon>
        <taxon>Philodinidae</taxon>
        <taxon>Rotaria</taxon>
    </lineage>
</organism>
<dbReference type="SMART" id="SM00181">
    <property type="entry name" value="EGF"/>
    <property type="match status" value="4"/>
</dbReference>
<comment type="caution">
    <text evidence="13">The sequence shown here is derived from an EMBL/GenBank/DDBJ whole genome shotgun (WGS) entry which is preliminary data.</text>
</comment>
<dbReference type="InterPro" id="IPR000742">
    <property type="entry name" value="EGF"/>
</dbReference>
<evidence type="ECO:0000259" key="12">
    <source>
        <dbReference type="PROSITE" id="PS50262"/>
    </source>
</evidence>
<dbReference type="Gene3D" id="2.10.25.10">
    <property type="entry name" value="Laminin"/>
    <property type="match status" value="2"/>
</dbReference>
<dbReference type="PROSITE" id="PS50026">
    <property type="entry name" value="EGF_3"/>
    <property type="match status" value="3"/>
</dbReference>
<evidence type="ECO:0000256" key="3">
    <source>
        <dbReference type="ARBA" id="ARBA00022737"/>
    </source>
</evidence>
<keyword evidence="2 9" id="KW-0812">Transmembrane</keyword>
<dbReference type="CDD" id="cd00637">
    <property type="entry name" value="7tm_classA_rhodopsin-like"/>
    <property type="match status" value="1"/>
</dbReference>
<dbReference type="InterPro" id="IPR000276">
    <property type="entry name" value="GPCR_Rhodpsn"/>
</dbReference>
<feature type="disulfide bond" evidence="7">
    <location>
        <begin position="961"/>
        <end position="970"/>
    </location>
</feature>
<dbReference type="PROSITE" id="PS01186">
    <property type="entry name" value="EGF_2"/>
    <property type="match status" value="1"/>
</dbReference>
<dbReference type="SUPFAM" id="SSF57424">
    <property type="entry name" value="LDL receptor-like module"/>
    <property type="match status" value="1"/>
</dbReference>
<feature type="chain" id="PRO_5032446544" evidence="10">
    <location>
        <begin position="19"/>
        <end position="1575"/>
    </location>
</feature>
<feature type="transmembrane region" description="Helical" evidence="9">
    <location>
        <begin position="1498"/>
        <end position="1517"/>
    </location>
</feature>
<dbReference type="GO" id="GO:0016192">
    <property type="term" value="P:vesicle-mediated transport"/>
    <property type="evidence" value="ECO:0007669"/>
    <property type="project" value="UniProtKB-ARBA"/>
</dbReference>
<dbReference type="PANTHER" id="PTHR24270:SF60">
    <property type="entry name" value="CUB AND LDLA DOMAIN, ISOFORM A-RELATED"/>
    <property type="match status" value="1"/>
</dbReference>
<dbReference type="GO" id="GO:0005886">
    <property type="term" value="C:plasma membrane"/>
    <property type="evidence" value="ECO:0007669"/>
    <property type="project" value="TreeGrafter"/>
</dbReference>
<feature type="domain" description="EGF-like" evidence="11">
    <location>
        <begin position="779"/>
        <end position="816"/>
    </location>
</feature>
<accession>A0A815E9R8</accession>
<dbReference type="Gene3D" id="4.10.400.10">
    <property type="entry name" value="Low-density Lipoprotein Receptor"/>
    <property type="match status" value="2"/>
</dbReference>
<gene>
    <name evidence="13" type="ORF">CJN711_LOCUS17310</name>
</gene>
<dbReference type="Pfam" id="PF00008">
    <property type="entry name" value="EGF"/>
    <property type="match status" value="1"/>
</dbReference>
<reference evidence="13" key="1">
    <citation type="submission" date="2021-02" db="EMBL/GenBank/DDBJ databases">
        <authorList>
            <person name="Nowell W R."/>
        </authorList>
    </citation>
    <scope>NUCLEOTIDE SEQUENCE</scope>
</reference>
<keyword evidence="7" id="KW-0245">EGF-like domain</keyword>
<dbReference type="PROSITE" id="PS50262">
    <property type="entry name" value="G_PROTEIN_RECEP_F1_2"/>
    <property type="match status" value="1"/>
</dbReference>
<dbReference type="InterPro" id="IPR017452">
    <property type="entry name" value="GPCR_Rhodpsn_7TM"/>
</dbReference>
<evidence type="ECO:0000256" key="8">
    <source>
        <dbReference type="PROSITE-ProRule" id="PRU00124"/>
    </source>
</evidence>
<dbReference type="PANTHER" id="PTHR24270">
    <property type="entry name" value="LOW-DENSITY LIPOPROTEIN RECEPTOR-RELATED"/>
    <property type="match status" value="1"/>
</dbReference>
<evidence type="ECO:0000256" key="2">
    <source>
        <dbReference type="ARBA" id="ARBA00022692"/>
    </source>
</evidence>
<feature type="signal peptide" evidence="10">
    <location>
        <begin position="1"/>
        <end position="18"/>
    </location>
</feature>
<dbReference type="InterPro" id="IPR002172">
    <property type="entry name" value="LDrepeatLR_classA_rpt"/>
</dbReference>
<feature type="domain" description="EGF-like" evidence="11">
    <location>
        <begin position="1004"/>
        <end position="1047"/>
    </location>
</feature>
<feature type="disulfide bond" evidence="7">
    <location>
        <begin position="936"/>
        <end position="946"/>
    </location>
</feature>
<proteinExistence type="predicted"/>
<dbReference type="Proteomes" id="UP000663855">
    <property type="component" value="Unassembled WGS sequence"/>
</dbReference>
<dbReference type="SUPFAM" id="SSF57196">
    <property type="entry name" value="EGF/Laminin"/>
    <property type="match status" value="2"/>
</dbReference>
<feature type="domain" description="G-protein coupled receptors family 1 profile" evidence="12">
    <location>
        <begin position="1291"/>
        <end position="1549"/>
    </location>
</feature>
<evidence type="ECO:0000256" key="6">
    <source>
        <dbReference type="ARBA" id="ARBA00023157"/>
    </source>
</evidence>
<dbReference type="CDD" id="cd00112">
    <property type="entry name" value="LDLa"/>
    <property type="match status" value="1"/>
</dbReference>
<feature type="transmembrane region" description="Helical" evidence="9">
    <location>
        <begin position="1395"/>
        <end position="1413"/>
    </location>
</feature>
<keyword evidence="6 7" id="KW-1015">Disulfide bond</keyword>
<dbReference type="PROSITE" id="PS00022">
    <property type="entry name" value="EGF_1"/>
    <property type="match status" value="4"/>
</dbReference>
<dbReference type="EMBL" id="CAJNOV010008036">
    <property type="protein sequence ID" value="CAF1308553.1"/>
    <property type="molecule type" value="Genomic_DNA"/>
</dbReference>
<feature type="disulfide bond" evidence="7">
    <location>
        <begin position="1037"/>
        <end position="1046"/>
    </location>
</feature>
<feature type="disulfide bond" evidence="8">
    <location>
        <begin position="194"/>
        <end position="209"/>
    </location>
</feature>